<sequence>RRAGRETWEAQGRVSRRLALLAPLTQVLVVGVAGIRLSTGDITTGQLVAAVSYAAMAVAAASLFDTVVALLNCQVGAGRIDEILTAAPAVRAPARPVPLPDGPGRLRLRGVTVRTGGRTVLDRLDL</sequence>
<dbReference type="PROSITE" id="PS50929">
    <property type="entry name" value="ABC_TM1F"/>
    <property type="match status" value="1"/>
</dbReference>
<feature type="non-terminal residue" evidence="7">
    <location>
        <position position="1"/>
    </location>
</feature>
<keyword evidence="7" id="KW-0067">ATP-binding</keyword>
<protein>
    <submittedName>
        <fullName evidence="7">ABC transporter ATP-binding protein</fullName>
    </submittedName>
</protein>
<accession>A0A6L9QVK3</accession>
<organism evidence="7 8">
    <name type="scientific">Actinomadura bangladeshensis</name>
    <dbReference type="NCBI Taxonomy" id="453573"/>
    <lineage>
        <taxon>Bacteria</taxon>
        <taxon>Bacillati</taxon>
        <taxon>Actinomycetota</taxon>
        <taxon>Actinomycetes</taxon>
        <taxon>Streptosporangiales</taxon>
        <taxon>Thermomonosporaceae</taxon>
        <taxon>Actinomadura</taxon>
    </lineage>
</organism>
<evidence type="ECO:0000313" key="8">
    <source>
        <dbReference type="Proteomes" id="UP000475532"/>
    </source>
</evidence>
<feature type="transmembrane region" description="Helical" evidence="5">
    <location>
        <begin position="50"/>
        <end position="71"/>
    </location>
</feature>
<dbReference type="EMBL" id="JAAGLI010001154">
    <property type="protein sequence ID" value="NEA29226.1"/>
    <property type="molecule type" value="Genomic_DNA"/>
</dbReference>
<evidence type="ECO:0000256" key="1">
    <source>
        <dbReference type="ARBA" id="ARBA00004651"/>
    </source>
</evidence>
<gene>
    <name evidence="7" type="ORF">G3I70_42990</name>
</gene>
<dbReference type="InterPro" id="IPR011527">
    <property type="entry name" value="ABC1_TM_dom"/>
</dbReference>
<comment type="caution">
    <text evidence="7">The sequence shown here is derived from an EMBL/GenBank/DDBJ whole genome shotgun (WGS) entry which is preliminary data.</text>
</comment>
<dbReference type="GO" id="GO:0005886">
    <property type="term" value="C:plasma membrane"/>
    <property type="evidence" value="ECO:0007669"/>
    <property type="project" value="UniProtKB-SubCell"/>
</dbReference>
<name>A0A6L9QVK3_9ACTN</name>
<evidence type="ECO:0000256" key="4">
    <source>
        <dbReference type="ARBA" id="ARBA00023136"/>
    </source>
</evidence>
<evidence type="ECO:0000256" key="3">
    <source>
        <dbReference type="ARBA" id="ARBA00022989"/>
    </source>
</evidence>
<evidence type="ECO:0000256" key="5">
    <source>
        <dbReference type="SAM" id="Phobius"/>
    </source>
</evidence>
<keyword evidence="7" id="KW-0547">Nucleotide-binding</keyword>
<dbReference type="InterPro" id="IPR036640">
    <property type="entry name" value="ABC1_TM_sf"/>
</dbReference>
<reference evidence="7 8" key="1">
    <citation type="submission" date="2020-01" db="EMBL/GenBank/DDBJ databases">
        <title>Insect and environment-associated Actinomycetes.</title>
        <authorList>
            <person name="Currrie C."/>
            <person name="Chevrette M."/>
            <person name="Carlson C."/>
            <person name="Stubbendieck R."/>
            <person name="Wendt-Pienkowski E."/>
        </authorList>
    </citation>
    <scope>NUCLEOTIDE SEQUENCE [LARGE SCALE GENOMIC DNA]</scope>
    <source>
        <strain evidence="7 8">SID10258</strain>
    </source>
</reference>
<dbReference type="SUPFAM" id="SSF90123">
    <property type="entry name" value="ABC transporter transmembrane region"/>
    <property type="match status" value="1"/>
</dbReference>
<proteinExistence type="predicted"/>
<keyword evidence="2 5" id="KW-0812">Transmembrane</keyword>
<feature type="non-terminal residue" evidence="7">
    <location>
        <position position="126"/>
    </location>
</feature>
<dbReference type="Proteomes" id="UP000475532">
    <property type="component" value="Unassembled WGS sequence"/>
</dbReference>
<feature type="transmembrane region" description="Helical" evidence="5">
    <location>
        <begin position="20"/>
        <end position="38"/>
    </location>
</feature>
<evidence type="ECO:0000259" key="6">
    <source>
        <dbReference type="PROSITE" id="PS50929"/>
    </source>
</evidence>
<dbReference type="AlphaFoldDB" id="A0A6L9QVK3"/>
<evidence type="ECO:0000313" key="7">
    <source>
        <dbReference type="EMBL" id="NEA29226.1"/>
    </source>
</evidence>
<dbReference type="GO" id="GO:0140359">
    <property type="term" value="F:ABC-type transporter activity"/>
    <property type="evidence" value="ECO:0007669"/>
    <property type="project" value="InterPro"/>
</dbReference>
<dbReference type="Gene3D" id="1.20.1560.10">
    <property type="entry name" value="ABC transporter type 1, transmembrane domain"/>
    <property type="match status" value="1"/>
</dbReference>
<feature type="domain" description="ABC transmembrane type-1" evidence="6">
    <location>
        <begin position="1"/>
        <end position="64"/>
    </location>
</feature>
<dbReference type="GO" id="GO:0005524">
    <property type="term" value="F:ATP binding"/>
    <property type="evidence" value="ECO:0007669"/>
    <property type="project" value="UniProtKB-KW"/>
</dbReference>
<keyword evidence="4 5" id="KW-0472">Membrane</keyword>
<evidence type="ECO:0000256" key="2">
    <source>
        <dbReference type="ARBA" id="ARBA00022692"/>
    </source>
</evidence>
<comment type="subcellular location">
    <subcellularLocation>
        <location evidence="1">Cell membrane</location>
        <topology evidence="1">Multi-pass membrane protein</topology>
    </subcellularLocation>
</comment>
<keyword evidence="3 5" id="KW-1133">Transmembrane helix</keyword>